<reference evidence="4 5" key="1">
    <citation type="journal article" date="2008" name="Nature">
        <title>The Phaeodactylum genome reveals the evolutionary history of diatom genomes.</title>
        <authorList>
            <person name="Bowler C."/>
            <person name="Allen A.E."/>
            <person name="Badger J.H."/>
            <person name="Grimwood J."/>
            <person name="Jabbari K."/>
            <person name="Kuo A."/>
            <person name="Maheswari U."/>
            <person name="Martens C."/>
            <person name="Maumus F."/>
            <person name="Otillar R.P."/>
            <person name="Rayko E."/>
            <person name="Salamov A."/>
            <person name="Vandepoele K."/>
            <person name="Beszteri B."/>
            <person name="Gruber A."/>
            <person name="Heijde M."/>
            <person name="Katinka M."/>
            <person name="Mock T."/>
            <person name="Valentin K."/>
            <person name="Verret F."/>
            <person name="Berges J.A."/>
            <person name="Brownlee C."/>
            <person name="Cadoret J.P."/>
            <person name="Chiovitti A."/>
            <person name="Choi C.J."/>
            <person name="Coesel S."/>
            <person name="De Martino A."/>
            <person name="Detter J.C."/>
            <person name="Durkin C."/>
            <person name="Falciatore A."/>
            <person name="Fournet J."/>
            <person name="Haruta M."/>
            <person name="Huysman M.J."/>
            <person name="Jenkins B.D."/>
            <person name="Jiroutova K."/>
            <person name="Jorgensen R.E."/>
            <person name="Joubert Y."/>
            <person name="Kaplan A."/>
            <person name="Kroger N."/>
            <person name="Kroth P.G."/>
            <person name="La Roche J."/>
            <person name="Lindquist E."/>
            <person name="Lommer M."/>
            <person name="Martin-Jezequel V."/>
            <person name="Lopez P.J."/>
            <person name="Lucas S."/>
            <person name="Mangogna M."/>
            <person name="McGinnis K."/>
            <person name="Medlin L.K."/>
            <person name="Montsant A."/>
            <person name="Oudot-Le Secq M.P."/>
            <person name="Napoli C."/>
            <person name="Obornik M."/>
            <person name="Parker M.S."/>
            <person name="Petit J.L."/>
            <person name="Porcel B.M."/>
            <person name="Poulsen N."/>
            <person name="Robison M."/>
            <person name="Rychlewski L."/>
            <person name="Rynearson T.A."/>
            <person name="Schmutz J."/>
            <person name="Shapiro H."/>
            <person name="Siaut M."/>
            <person name="Stanley M."/>
            <person name="Sussman M.R."/>
            <person name="Taylor A.R."/>
            <person name="Vardi A."/>
            <person name="von Dassow P."/>
            <person name="Vyverman W."/>
            <person name="Willis A."/>
            <person name="Wyrwicz L.S."/>
            <person name="Rokhsar D.S."/>
            <person name="Weissenbach J."/>
            <person name="Armbrust E.V."/>
            <person name="Green B.R."/>
            <person name="Van de Peer Y."/>
            <person name="Grigoriev I.V."/>
        </authorList>
    </citation>
    <scope>NUCLEOTIDE SEQUENCE [LARGE SCALE GENOMIC DNA]</scope>
    <source>
        <strain evidence="4 5">CCAP 1055/1</strain>
    </source>
</reference>
<gene>
    <name evidence="4" type="ORF">PHATRDRAFT_48992</name>
</gene>
<evidence type="ECO:0000256" key="1">
    <source>
        <dbReference type="SAM" id="MobiDB-lite"/>
    </source>
</evidence>
<organism evidence="4 5">
    <name type="scientific">Phaeodactylum tricornutum (strain CCAP 1055/1)</name>
    <dbReference type="NCBI Taxonomy" id="556484"/>
    <lineage>
        <taxon>Eukaryota</taxon>
        <taxon>Sar</taxon>
        <taxon>Stramenopiles</taxon>
        <taxon>Ochrophyta</taxon>
        <taxon>Bacillariophyta</taxon>
        <taxon>Bacillariophyceae</taxon>
        <taxon>Bacillariophycidae</taxon>
        <taxon>Naviculales</taxon>
        <taxon>Phaeodactylaceae</taxon>
        <taxon>Phaeodactylum</taxon>
    </lineage>
</organism>
<evidence type="ECO:0000313" key="5">
    <source>
        <dbReference type="Proteomes" id="UP000000759"/>
    </source>
</evidence>
<dbReference type="GeneID" id="7195391"/>
<dbReference type="InParanoid" id="B7G948"/>
<keyword evidence="3" id="KW-0732">Signal</keyword>
<feature type="compositionally biased region" description="Basic and acidic residues" evidence="1">
    <location>
        <begin position="399"/>
        <end position="414"/>
    </location>
</feature>
<dbReference type="HOGENOM" id="CLU_607611_0_0_1"/>
<dbReference type="AlphaFoldDB" id="B7G948"/>
<keyword evidence="5" id="KW-1185">Reference proteome</keyword>
<dbReference type="PaxDb" id="2850-Phatr48992"/>
<dbReference type="eggNOG" id="ENOG502SZHF">
    <property type="taxonomic scope" value="Eukaryota"/>
</dbReference>
<proteinExistence type="predicted"/>
<feature type="compositionally biased region" description="Polar residues" evidence="1">
    <location>
        <begin position="439"/>
        <end position="451"/>
    </location>
</feature>
<dbReference type="RefSeq" id="XP_002183707.1">
    <property type="nucleotide sequence ID" value="XM_002183671.1"/>
</dbReference>
<feature type="chain" id="PRO_5002853097" evidence="3">
    <location>
        <begin position="28"/>
        <end position="451"/>
    </location>
</feature>
<accession>B7G948</accession>
<evidence type="ECO:0000313" key="4">
    <source>
        <dbReference type="EMBL" id="EEC44889.1"/>
    </source>
</evidence>
<feature type="compositionally biased region" description="Basic and acidic residues" evidence="1">
    <location>
        <begin position="422"/>
        <end position="438"/>
    </location>
</feature>
<sequence>MFPSTVSATTELLWRTLVVLLAHQSATRVFTTAYKDDSYYPKGVANPNTKNAMYWRDARNVLQDISQFQSLSIKYHSCAWSGVAVSNQGGSGDKNGADNLCQTIDYGEGDDENNAYDWWYLGSTVCNRANAAFSLYGTLAGEEEKGCRKSSYINSFFTNQGLGPFMQAMTNAGVSYFQTDDNTNSLSSYCTIIEGATDDNYSGGDDSYEKYAYGNHNEGYFDNFYSQSLACNRGRFVQQNFQGAFCNAEQMTKIVDSMNQVNSALNSLDCVQIYNADSNENSNGDNNDEDEDYDGALQLLQYSEACSLRDPSGACPDPFGKLQKYSNTIERISRALDMTSYRRKMRRNISLLMIVMGVAFFLLAFRVFLRRVLKRFPALRKRLRGGSFLRSMKRRSRRKSEGDGIHKAIDSDRNSRKKSSRRQRDPRPAQDYEGDNRNDTSSSQHELPSLT</sequence>
<dbReference type="KEGG" id="pti:PHATRDRAFT_48992"/>
<protein>
    <submittedName>
        <fullName evidence="4">Uncharacterized protein</fullName>
    </submittedName>
</protein>
<keyword evidence="2" id="KW-0472">Membrane</keyword>
<dbReference type="EMBL" id="CM000622">
    <property type="protein sequence ID" value="EEC44889.1"/>
    <property type="molecule type" value="Genomic_DNA"/>
</dbReference>
<feature type="transmembrane region" description="Helical" evidence="2">
    <location>
        <begin position="349"/>
        <end position="369"/>
    </location>
</feature>
<reference evidence="5" key="2">
    <citation type="submission" date="2008-08" db="EMBL/GenBank/DDBJ databases">
        <authorList>
            <consortium name="Diatom Consortium"/>
            <person name="Grigoriev I."/>
            <person name="Grimwood J."/>
            <person name="Kuo A."/>
            <person name="Otillar R.P."/>
            <person name="Salamov A."/>
            <person name="Detter J.C."/>
            <person name="Lindquist E."/>
            <person name="Shapiro H."/>
            <person name="Lucas S."/>
            <person name="Glavina del Rio T."/>
            <person name="Pitluck S."/>
            <person name="Rokhsar D."/>
            <person name="Bowler C."/>
        </authorList>
    </citation>
    <scope>GENOME REANNOTATION</scope>
    <source>
        <strain evidence="5">CCAP 1055/1</strain>
    </source>
</reference>
<evidence type="ECO:0000256" key="3">
    <source>
        <dbReference type="SAM" id="SignalP"/>
    </source>
</evidence>
<feature type="signal peptide" evidence="3">
    <location>
        <begin position="1"/>
        <end position="27"/>
    </location>
</feature>
<keyword evidence="2" id="KW-1133">Transmembrane helix</keyword>
<feature type="region of interest" description="Disordered" evidence="1">
    <location>
        <begin position="390"/>
        <end position="451"/>
    </location>
</feature>
<dbReference type="Proteomes" id="UP000000759">
    <property type="component" value="Chromosome 20"/>
</dbReference>
<keyword evidence="2" id="KW-0812">Transmembrane</keyword>
<evidence type="ECO:0000256" key="2">
    <source>
        <dbReference type="SAM" id="Phobius"/>
    </source>
</evidence>
<dbReference type="OrthoDB" id="44012at2759"/>
<name>B7G948_PHATC</name>